<feature type="transmembrane region" description="Helical" evidence="1">
    <location>
        <begin position="37"/>
        <end position="55"/>
    </location>
</feature>
<reference evidence="2" key="1">
    <citation type="submission" date="2020-10" db="EMBL/GenBank/DDBJ databases">
        <authorList>
            <person name="Gilroy R."/>
        </authorList>
    </citation>
    <scope>NUCLEOTIDE SEQUENCE</scope>
    <source>
        <strain evidence="2">2478</strain>
    </source>
</reference>
<proteinExistence type="predicted"/>
<evidence type="ECO:0000256" key="1">
    <source>
        <dbReference type="SAM" id="Phobius"/>
    </source>
</evidence>
<evidence type="ECO:0000313" key="2">
    <source>
        <dbReference type="EMBL" id="MBO8477343.1"/>
    </source>
</evidence>
<reference evidence="2" key="2">
    <citation type="journal article" date="2021" name="PeerJ">
        <title>Extensive microbial diversity within the chicken gut microbiome revealed by metagenomics and culture.</title>
        <authorList>
            <person name="Gilroy R."/>
            <person name="Ravi A."/>
            <person name="Getino M."/>
            <person name="Pursley I."/>
            <person name="Horton D.L."/>
            <person name="Alikhan N.F."/>
            <person name="Baker D."/>
            <person name="Gharbi K."/>
            <person name="Hall N."/>
            <person name="Watson M."/>
            <person name="Adriaenssens E.M."/>
            <person name="Foster-Nyarko E."/>
            <person name="Jarju S."/>
            <person name="Secka A."/>
            <person name="Antonio M."/>
            <person name="Oren A."/>
            <person name="Chaudhuri R.R."/>
            <person name="La Ragione R."/>
            <person name="Hildebrand F."/>
            <person name="Pallen M.J."/>
        </authorList>
    </citation>
    <scope>NUCLEOTIDE SEQUENCE</scope>
    <source>
        <strain evidence="2">2478</strain>
    </source>
</reference>
<protein>
    <submittedName>
        <fullName evidence="2">Uncharacterized protein</fullName>
    </submittedName>
</protein>
<keyword evidence="1" id="KW-0472">Membrane</keyword>
<gene>
    <name evidence="2" type="ORF">IAB80_00325</name>
</gene>
<name>A0A9D9ITH9_9BACT</name>
<keyword evidence="1" id="KW-1133">Transmembrane helix</keyword>
<dbReference type="AlphaFoldDB" id="A0A9D9ITH9"/>
<sequence length="85" mass="9938">MENNSKFERNIDGHGKCRSVLGYESGKFKEEGMGRHLLMSYHLWYARGAVAYFIFKAFQSLYPEMGIGAMFVAINLKSWKHQKHY</sequence>
<organism evidence="2 3">
    <name type="scientific">Candidatus Cryptobacteroides excrementipullorum</name>
    <dbReference type="NCBI Taxonomy" id="2840761"/>
    <lineage>
        <taxon>Bacteria</taxon>
        <taxon>Pseudomonadati</taxon>
        <taxon>Bacteroidota</taxon>
        <taxon>Bacteroidia</taxon>
        <taxon>Bacteroidales</taxon>
        <taxon>Candidatus Cryptobacteroides</taxon>
    </lineage>
</organism>
<keyword evidence="1" id="KW-0812">Transmembrane</keyword>
<dbReference type="EMBL" id="JADILZ010000004">
    <property type="protein sequence ID" value="MBO8477343.1"/>
    <property type="molecule type" value="Genomic_DNA"/>
</dbReference>
<comment type="caution">
    <text evidence="2">The sequence shown here is derived from an EMBL/GenBank/DDBJ whole genome shotgun (WGS) entry which is preliminary data.</text>
</comment>
<dbReference type="Proteomes" id="UP000823771">
    <property type="component" value="Unassembled WGS sequence"/>
</dbReference>
<accession>A0A9D9ITH9</accession>
<evidence type="ECO:0000313" key="3">
    <source>
        <dbReference type="Proteomes" id="UP000823771"/>
    </source>
</evidence>